<keyword evidence="1" id="KW-0472">Membrane</keyword>
<reference evidence="2" key="2">
    <citation type="journal article" date="2018" name="ISME J.">
        <title>A dynamic microbial community with high functional redundancy inhabits the cold, oxic subseafloor aquifer.</title>
        <authorList>
            <person name="Tully B.J."/>
            <person name="Wheat C.G."/>
            <person name="Glazer B.T."/>
            <person name="Huber J.A."/>
        </authorList>
    </citation>
    <scope>NUCLEOTIDE SEQUENCE</scope>
    <source>
        <strain evidence="2">NORP83</strain>
    </source>
</reference>
<proteinExistence type="predicted"/>
<feature type="transmembrane region" description="Helical" evidence="1">
    <location>
        <begin position="142"/>
        <end position="164"/>
    </location>
</feature>
<evidence type="ECO:0008006" key="3">
    <source>
        <dbReference type="Google" id="ProtNLM"/>
    </source>
</evidence>
<reference key="1">
    <citation type="submission" date="2017-08" db="EMBL/GenBank/DDBJ databases">
        <title>A dynamic microbial community with high functional redundancy inhabits the cold, oxic subseafloor aquifer.</title>
        <authorList>
            <person name="Tully B.J."/>
            <person name="Wheat C.G."/>
            <person name="Glazer B.T."/>
            <person name="Huber J.A."/>
        </authorList>
    </citation>
    <scope>NUCLEOTIDE SEQUENCE [LARGE SCALE GENOMIC DNA]</scope>
</reference>
<feature type="transmembrane region" description="Helical" evidence="1">
    <location>
        <begin position="251"/>
        <end position="272"/>
    </location>
</feature>
<feature type="transmembrane region" description="Helical" evidence="1">
    <location>
        <begin position="51"/>
        <end position="75"/>
    </location>
</feature>
<organism evidence="2">
    <name type="scientific">OCS116 cluster bacterium</name>
    <dbReference type="NCBI Taxonomy" id="2030921"/>
    <lineage>
        <taxon>Bacteria</taxon>
        <taxon>Pseudomonadati</taxon>
        <taxon>Pseudomonadota</taxon>
        <taxon>Alphaproteobacteria</taxon>
        <taxon>OCS116 cluster</taxon>
    </lineage>
</organism>
<feature type="transmembrane region" description="Helical" evidence="1">
    <location>
        <begin position="176"/>
        <end position="199"/>
    </location>
</feature>
<dbReference type="EMBL" id="NVUS01000016">
    <property type="protein sequence ID" value="PCI99315.1"/>
    <property type="molecule type" value="Genomic_DNA"/>
</dbReference>
<keyword evidence="1" id="KW-0812">Transmembrane</keyword>
<dbReference type="GO" id="GO:0005886">
    <property type="term" value="C:plasma membrane"/>
    <property type="evidence" value="ECO:0007669"/>
    <property type="project" value="UniProtKB-SubCell"/>
</dbReference>
<protein>
    <recommendedName>
        <fullName evidence="3">ABC transporter permease</fullName>
    </recommendedName>
</protein>
<evidence type="ECO:0000256" key="1">
    <source>
        <dbReference type="SAM" id="Phobius"/>
    </source>
</evidence>
<dbReference type="Pfam" id="PF12679">
    <property type="entry name" value="ABC2_membrane_2"/>
    <property type="match status" value="1"/>
</dbReference>
<evidence type="ECO:0000313" key="2">
    <source>
        <dbReference type="EMBL" id="PCI99315.1"/>
    </source>
</evidence>
<comment type="caution">
    <text evidence="2">The sequence shown here is derived from an EMBL/GenBank/DDBJ whole genome shotgun (WGS) entry which is preliminary data.</text>
</comment>
<accession>A0A2A4YYC9</accession>
<dbReference type="PANTHER" id="PTHR43471">
    <property type="entry name" value="ABC TRANSPORTER PERMEASE"/>
    <property type="match status" value="1"/>
</dbReference>
<dbReference type="AlphaFoldDB" id="A0A2A4YYC9"/>
<dbReference type="PANTHER" id="PTHR43471:SF1">
    <property type="entry name" value="ABC TRANSPORTER PERMEASE PROTEIN NOSY-RELATED"/>
    <property type="match status" value="1"/>
</dbReference>
<dbReference type="GO" id="GO:0140359">
    <property type="term" value="F:ABC-type transporter activity"/>
    <property type="evidence" value="ECO:0007669"/>
    <property type="project" value="InterPro"/>
</dbReference>
<name>A0A2A4YYC9_9PROT</name>
<feature type="transmembrane region" description="Helical" evidence="1">
    <location>
        <begin position="105"/>
        <end position="130"/>
    </location>
</feature>
<feature type="transmembrane region" description="Helical" evidence="1">
    <location>
        <begin position="20"/>
        <end position="39"/>
    </location>
</feature>
<keyword evidence="1" id="KW-1133">Transmembrane helix</keyword>
<sequence>MDKIWTLILKESRDGLRNRWVVMITLVMALLALTLSFLGSAPMGTTSISPLAVTVVSLSSLSIFFIPLIALLLAYDAIVGEAERGTLTLLLVYPISRNQIIIGKFIGHLFLLSVAILIGYGAAGFAIALSSESNFLAHDWQSFLKLLLSSIILGAVFLSVGYVISAAVKDRSTAAAIAIGVWLVFVLLYDMGLLAILAADSERMISSETVKWLMLINPTDSYRMYNLTSSSETALLSGMTGLSAENKTSDLMLGLIMALWVVLPLGLAGYILKRRQI</sequence>
<gene>
    <name evidence="2" type="ORF">COB13_11830</name>
</gene>